<comment type="caution">
    <text evidence="1">The sequence shown here is derived from an EMBL/GenBank/DDBJ whole genome shotgun (WGS) entry which is preliminary data.</text>
</comment>
<dbReference type="EMBL" id="CAJVQA010010431">
    <property type="protein sequence ID" value="CAG8696788.1"/>
    <property type="molecule type" value="Genomic_DNA"/>
</dbReference>
<protein>
    <submittedName>
        <fullName evidence="1">15676_t:CDS:1</fullName>
    </submittedName>
</protein>
<evidence type="ECO:0000313" key="2">
    <source>
        <dbReference type="Proteomes" id="UP000789759"/>
    </source>
</evidence>
<organism evidence="1 2">
    <name type="scientific">Cetraspora pellucida</name>
    <dbReference type="NCBI Taxonomy" id="1433469"/>
    <lineage>
        <taxon>Eukaryota</taxon>
        <taxon>Fungi</taxon>
        <taxon>Fungi incertae sedis</taxon>
        <taxon>Mucoromycota</taxon>
        <taxon>Glomeromycotina</taxon>
        <taxon>Glomeromycetes</taxon>
        <taxon>Diversisporales</taxon>
        <taxon>Gigasporaceae</taxon>
        <taxon>Cetraspora</taxon>
    </lineage>
</organism>
<gene>
    <name evidence="1" type="ORF">CPELLU_LOCUS11608</name>
</gene>
<dbReference type="OrthoDB" id="2475600at2759"/>
<dbReference type="Proteomes" id="UP000789759">
    <property type="component" value="Unassembled WGS sequence"/>
</dbReference>
<evidence type="ECO:0000313" key="1">
    <source>
        <dbReference type="EMBL" id="CAG8696788.1"/>
    </source>
</evidence>
<accession>A0A9N9EUZ1</accession>
<keyword evidence="2" id="KW-1185">Reference proteome</keyword>
<reference evidence="1" key="1">
    <citation type="submission" date="2021-06" db="EMBL/GenBank/DDBJ databases">
        <authorList>
            <person name="Kallberg Y."/>
            <person name="Tangrot J."/>
            <person name="Rosling A."/>
        </authorList>
    </citation>
    <scope>NUCLEOTIDE SEQUENCE</scope>
    <source>
        <strain evidence="1">FL966</strain>
    </source>
</reference>
<dbReference type="AlphaFoldDB" id="A0A9N9EUZ1"/>
<proteinExistence type="predicted"/>
<sequence length="52" mass="6106">MPISFIIPASPLEYDPEYDSDKRHDLDNYMWYGNSASDDCSNQERYNNGEIK</sequence>
<name>A0A9N9EUZ1_9GLOM</name>